<evidence type="ECO:0000313" key="2">
    <source>
        <dbReference type="Proteomes" id="UP001358417"/>
    </source>
</evidence>
<gene>
    <name evidence="1" type="ORF">LTR84_006509</name>
</gene>
<evidence type="ECO:0000313" key="1">
    <source>
        <dbReference type="EMBL" id="KAK5047413.1"/>
    </source>
</evidence>
<dbReference type="EMBL" id="JAVRRD010000025">
    <property type="protein sequence ID" value="KAK5047413.1"/>
    <property type="molecule type" value="Genomic_DNA"/>
</dbReference>
<dbReference type="AlphaFoldDB" id="A0AAV9N091"/>
<name>A0AAV9N091_9EURO</name>
<organism evidence="1 2">
    <name type="scientific">Exophiala bonariae</name>
    <dbReference type="NCBI Taxonomy" id="1690606"/>
    <lineage>
        <taxon>Eukaryota</taxon>
        <taxon>Fungi</taxon>
        <taxon>Dikarya</taxon>
        <taxon>Ascomycota</taxon>
        <taxon>Pezizomycotina</taxon>
        <taxon>Eurotiomycetes</taxon>
        <taxon>Chaetothyriomycetidae</taxon>
        <taxon>Chaetothyriales</taxon>
        <taxon>Herpotrichiellaceae</taxon>
        <taxon>Exophiala</taxon>
    </lineage>
</organism>
<protein>
    <recommendedName>
        <fullName evidence="3">SnoaL-like domain-containing protein</fullName>
    </recommendedName>
</protein>
<sequence length="156" mass="17579">MTSTTNSSIWPKGQDDEVVRLINLYFNLVDSKEGNAGQRLADEVFAKKGKWYASLGFFEGHDNIATSRDKAWDKVNSQSHKLLKVFLNDAEGLDFLLVGIANVDFKESEPVTVEFLIHTAVGYERGHPRILFWQPVLSKPSPAEKPILATIEWDKS</sequence>
<reference evidence="1 2" key="1">
    <citation type="submission" date="2023-08" db="EMBL/GenBank/DDBJ databases">
        <title>Black Yeasts Isolated from many extreme environments.</title>
        <authorList>
            <person name="Coleine C."/>
            <person name="Stajich J.E."/>
            <person name="Selbmann L."/>
        </authorList>
    </citation>
    <scope>NUCLEOTIDE SEQUENCE [LARGE SCALE GENOMIC DNA]</scope>
    <source>
        <strain evidence="1 2">CCFEE 5792</strain>
    </source>
</reference>
<proteinExistence type="predicted"/>
<accession>A0AAV9N091</accession>
<keyword evidence="2" id="KW-1185">Reference proteome</keyword>
<evidence type="ECO:0008006" key="3">
    <source>
        <dbReference type="Google" id="ProtNLM"/>
    </source>
</evidence>
<dbReference type="GeneID" id="89974681"/>
<dbReference type="Proteomes" id="UP001358417">
    <property type="component" value="Unassembled WGS sequence"/>
</dbReference>
<dbReference type="RefSeq" id="XP_064702957.1">
    <property type="nucleotide sequence ID" value="XM_064850070.1"/>
</dbReference>
<comment type="caution">
    <text evidence="1">The sequence shown here is derived from an EMBL/GenBank/DDBJ whole genome shotgun (WGS) entry which is preliminary data.</text>
</comment>